<dbReference type="Gene3D" id="1.10.3730.20">
    <property type="match status" value="1"/>
</dbReference>
<feature type="region of interest" description="Disordered" evidence="5">
    <location>
        <begin position="99"/>
        <end position="118"/>
    </location>
</feature>
<sequence>MTPPPPAAQGPSRRLLALLVTGMLVSGCSNSLWSKWQDMQCVGNCDAHNPAKRRLFEQPVYQTITMFAGETLCLIAFTILNSRFSPAARRRHRREAAYEPLQNVSSDPTTGRDASSLKAKEMSRKDAIMFWLPAMCDNCATTCMNVGLFFVPVSVYQMLRGALVLWVGIFSVLFLHRRLTRAQWTALVVCVIGVAVVGSSSLISHKRSEPETQAEDGTVSPLVGIALILVAQLFTASQFVIEERIMEHHSVEPLLAAGYEGICGFITTVVILLIAYWLYGSTPAGRGGYFDALQGFHEIIDNRTVWTSSLVIACSIALFNFCGLAVTRSVSATARSTIDSCRTLLIWAVSLLLGWETFNPLQIIGFALLVYGTMIYNGVTSFPHWTGLHRDELPGVPHLSAPSIDLPDEDDEVALANPVEVVVARAKDGASRSRSGARTSVEGERAPLLPHEEA</sequence>
<dbReference type="AlphaFoldDB" id="A0A2S5B075"/>
<evidence type="ECO:0008006" key="9">
    <source>
        <dbReference type="Google" id="ProtNLM"/>
    </source>
</evidence>
<dbReference type="PANTHER" id="PTHR13146:SF0">
    <property type="entry name" value="SOLUTE CARRIER FAMILY 35 MEMBER F6"/>
    <property type="match status" value="1"/>
</dbReference>
<dbReference type="InterPro" id="IPR007271">
    <property type="entry name" value="Nuc_sug_transpt"/>
</dbReference>
<feature type="transmembrane region" description="Helical" evidence="6">
    <location>
        <begin position="182"/>
        <end position="203"/>
    </location>
</feature>
<proteinExistence type="predicted"/>
<feature type="compositionally biased region" description="Basic and acidic residues" evidence="5">
    <location>
        <begin position="441"/>
        <end position="454"/>
    </location>
</feature>
<feature type="compositionally biased region" description="Polar residues" evidence="5">
    <location>
        <begin position="102"/>
        <end position="113"/>
    </location>
</feature>
<dbReference type="Pfam" id="PF04142">
    <property type="entry name" value="Nuc_sug_transp"/>
    <property type="match status" value="1"/>
</dbReference>
<comment type="subcellular location">
    <subcellularLocation>
        <location evidence="1">Membrane</location>
        <topology evidence="1">Multi-pass membrane protein</topology>
    </subcellularLocation>
</comment>
<keyword evidence="8" id="KW-1185">Reference proteome</keyword>
<gene>
    <name evidence="7" type="ORF">BMF94_6759</name>
</gene>
<reference evidence="7 8" key="1">
    <citation type="journal article" date="2018" name="Front. Microbiol.">
        <title>Prospects for Fungal Bioremediation of Acidic Radioactive Waste Sites: Characterization and Genome Sequence of Rhodotorula taiwanensis MD1149.</title>
        <authorList>
            <person name="Tkavc R."/>
            <person name="Matrosova V.Y."/>
            <person name="Grichenko O.E."/>
            <person name="Gostincar C."/>
            <person name="Volpe R.P."/>
            <person name="Klimenkova P."/>
            <person name="Gaidamakova E.K."/>
            <person name="Zhou C.E."/>
            <person name="Stewart B.J."/>
            <person name="Lyman M.G."/>
            <person name="Malfatti S.A."/>
            <person name="Rubinfeld B."/>
            <person name="Courtot M."/>
            <person name="Singh J."/>
            <person name="Dalgard C.L."/>
            <person name="Hamilton T."/>
            <person name="Frey K.G."/>
            <person name="Gunde-Cimerman N."/>
            <person name="Dugan L."/>
            <person name="Daly M.J."/>
        </authorList>
    </citation>
    <scope>NUCLEOTIDE SEQUENCE [LARGE SCALE GENOMIC DNA]</scope>
    <source>
        <strain evidence="7 8">MD1149</strain>
    </source>
</reference>
<evidence type="ECO:0000256" key="1">
    <source>
        <dbReference type="ARBA" id="ARBA00004141"/>
    </source>
</evidence>
<keyword evidence="3 6" id="KW-1133">Transmembrane helix</keyword>
<evidence type="ECO:0000256" key="6">
    <source>
        <dbReference type="SAM" id="Phobius"/>
    </source>
</evidence>
<accession>A0A2S5B075</accession>
<feature type="transmembrane region" description="Helical" evidence="6">
    <location>
        <begin position="157"/>
        <end position="175"/>
    </location>
</feature>
<comment type="caution">
    <text evidence="7">The sequence shown here is derived from an EMBL/GenBank/DDBJ whole genome shotgun (WGS) entry which is preliminary data.</text>
</comment>
<feature type="transmembrane region" description="Helical" evidence="6">
    <location>
        <begin position="253"/>
        <end position="279"/>
    </location>
</feature>
<feature type="transmembrane region" description="Helical" evidence="6">
    <location>
        <begin position="128"/>
        <end position="151"/>
    </location>
</feature>
<dbReference type="GO" id="GO:0000139">
    <property type="term" value="C:Golgi membrane"/>
    <property type="evidence" value="ECO:0007669"/>
    <property type="project" value="InterPro"/>
</dbReference>
<feature type="region of interest" description="Disordered" evidence="5">
    <location>
        <begin position="426"/>
        <end position="454"/>
    </location>
</feature>
<dbReference type="Proteomes" id="UP000237144">
    <property type="component" value="Unassembled WGS sequence"/>
</dbReference>
<feature type="transmembrane region" description="Helical" evidence="6">
    <location>
        <begin position="338"/>
        <end position="355"/>
    </location>
</feature>
<dbReference type="EMBL" id="PJQD01000140">
    <property type="protein sequence ID" value="POY70176.1"/>
    <property type="molecule type" value="Genomic_DNA"/>
</dbReference>
<keyword evidence="4 6" id="KW-0472">Membrane</keyword>
<dbReference type="InterPro" id="IPR012404">
    <property type="entry name" value="UCP036436"/>
</dbReference>
<feature type="transmembrane region" description="Helical" evidence="6">
    <location>
        <begin position="15"/>
        <end position="33"/>
    </location>
</feature>
<evidence type="ECO:0000256" key="4">
    <source>
        <dbReference type="ARBA" id="ARBA00023136"/>
    </source>
</evidence>
<dbReference type="STRING" id="741276.A0A2S5B075"/>
<name>A0A2S5B075_9BASI</name>
<dbReference type="GO" id="GO:0015165">
    <property type="term" value="F:pyrimidine nucleotide-sugar transmembrane transporter activity"/>
    <property type="evidence" value="ECO:0007669"/>
    <property type="project" value="InterPro"/>
</dbReference>
<feature type="transmembrane region" description="Helical" evidence="6">
    <location>
        <begin position="305"/>
        <end position="326"/>
    </location>
</feature>
<evidence type="ECO:0000256" key="3">
    <source>
        <dbReference type="ARBA" id="ARBA00022989"/>
    </source>
</evidence>
<organism evidence="7 8">
    <name type="scientific">Rhodotorula taiwanensis</name>
    <dbReference type="NCBI Taxonomy" id="741276"/>
    <lineage>
        <taxon>Eukaryota</taxon>
        <taxon>Fungi</taxon>
        <taxon>Dikarya</taxon>
        <taxon>Basidiomycota</taxon>
        <taxon>Pucciniomycotina</taxon>
        <taxon>Microbotryomycetes</taxon>
        <taxon>Sporidiobolales</taxon>
        <taxon>Sporidiobolaceae</taxon>
        <taxon>Rhodotorula</taxon>
    </lineage>
</organism>
<evidence type="ECO:0000313" key="7">
    <source>
        <dbReference type="EMBL" id="POY70176.1"/>
    </source>
</evidence>
<protein>
    <recommendedName>
        <fullName evidence="9">Sugar phosphate transporter domain-containing protein</fullName>
    </recommendedName>
</protein>
<dbReference type="PANTHER" id="PTHR13146">
    <property type="match status" value="1"/>
</dbReference>
<keyword evidence="2 6" id="KW-0812">Transmembrane</keyword>
<evidence type="ECO:0000256" key="2">
    <source>
        <dbReference type="ARBA" id="ARBA00022692"/>
    </source>
</evidence>
<feature type="transmembrane region" description="Helical" evidence="6">
    <location>
        <begin position="223"/>
        <end position="241"/>
    </location>
</feature>
<dbReference type="OrthoDB" id="408493at2759"/>
<evidence type="ECO:0000256" key="5">
    <source>
        <dbReference type="SAM" id="MobiDB-lite"/>
    </source>
</evidence>
<evidence type="ECO:0000313" key="8">
    <source>
        <dbReference type="Proteomes" id="UP000237144"/>
    </source>
</evidence>
<dbReference type="SUPFAM" id="SSF103481">
    <property type="entry name" value="Multidrug resistance efflux transporter EmrE"/>
    <property type="match status" value="1"/>
</dbReference>
<dbReference type="PIRSF" id="PIRSF036436">
    <property type="entry name" value="UCP036436"/>
    <property type="match status" value="1"/>
</dbReference>
<dbReference type="InterPro" id="IPR037185">
    <property type="entry name" value="EmrE-like"/>
</dbReference>